<dbReference type="Gene3D" id="3.90.1300.10">
    <property type="entry name" value="Amidase signature (AS) domain"/>
    <property type="match status" value="1"/>
</dbReference>
<dbReference type="AlphaFoldDB" id="A0A6L3SZ84"/>
<dbReference type="InterPro" id="IPR020556">
    <property type="entry name" value="Amidase_CS"/>
</dbReference>
<dbReference type="EC" id="3.5.1.4" evidence="2"/>
<reference evidence="2 3" key="1">
    <citation type="submission" date="2019-09" db="EMBL/GenBank/DDBJ databases">
        <title>YIM 48816 draft genome.</title>
        <authorList>
            <person name="Jiang L."/>
        </authorList>
    </citation>
    <scope>NUCLEOTIDE SEQUENCE [LARGE SCALE GENOMIC DNA]</scope>
    <source>
        <strain evidence="2 3">YIM 48816</strain>
    </source>
</reference>
<evidence type="ECO:0000259" key="1">
    <source>
        <dbReference type="Pfam" id="PF01425"/>
    </source>
</evidence>
<keyword evidence="2" id="KW-0378">Hydrolase</keyword>
<protein>
    <submittedName>
        <fullName evidence="2">Amidase</fullName>
        <ecNumber evidence="2">3.5.1.4</ecNumber>
    </submittedName>
</protein>
<feature type="domain" description="Amidase" evidence="1">
    <location>
        <begin position="20"/>
        <end position="199"/>
    </location>
</feature>
<evidence type="ECO:0000313" key="2">
    <source>
        <dbReference type="EMBL" id="KAB1079449.1"/>
    </source>
</evidence>
<comment type="caution">
    <text evidence="2">The sequence shown here is derived from an EMBL/GenBank/DDBJ whole genome shotgun (WGS) entry which is preliminary data.</text>
</comment>
<sequence>MGMIDTVGAFCPHGLVERQDRETGPLVGLSFGLKDLFDLAGTPTGAGNPDWLATHPVPDMSAPLAETLLAAGARLVGKTQTDEMAWSLNGENAHYGTPRNVAAPGRIPGGSSSGSAAATAAGLVDFAIGTDTGGSVRLPASYCGLYGLRPSHGRIPLLGAVPLAPSYDTAGWFARDPEMLARVGRVLLGETPPQPRPRRLLIAGDLFERAGRAVTEALHGALEGLRARFATVETITLVGEAAEDWRNAFRLIQSSEAWAAHGAWVTRVQPRFGPGVRERFEAARQLDADAVAAAVSLRRIVAADLRARLGADTILALPSAPGIAPRLATPEADLDEFRARALELLCPAGHAGLPQISLPLGQLDGCPLGLSLIAGPGRDETLLDLARETAG</sequence>
<feature type="domain" description="Amidase" evidence="1">
    <location>
        <begin position="272"/>
        <end position="383"/>
    </location>
</feature>
<proteinExistence type="predicted"/>
<dbReference type="Proteomes" id="UP000474159">
    <property type="component" value="Unassembled WGS sequence"/>
</dbReference>
<organism evidence="2 3">
    <name type="scientific">Methylobacterium soli</name>
    <dbReference type="NCBI Taxonomy" id="553447"/>
    <lineage>
        <taxon>Bacteria</taxon>
        <taxon>Pseudomonadati</taxon>
        <taxon>Pseudomonadota</taxon>
        <taxon>Alphaproteobacteria</taxon>
        <taxon>Hyphomicrobiales</taxon>
        <taxon>Methylobacteriaceae</taxon>
        <taxon>Methylobacterium</taxon>
    </lineage>
</organism>
<accession>A0A6L3SZ84</accession>
<dbReference type="InterPro" id="IPR036928">
    <property type="entry name" value="AS_sf"/>
</dbReference>
<evidence type="ECO:0000313" key="3">
    <source>
        <dbReference type="Proteomes" id="UP000474159"/>
    </source>
</evidence>
<gene>
    <name evidence="2" type="ORF">F6X53_11250</name>
</gene>
<dbReference type="EMBL" id="VZZK01000009">
    <property type="protein sequence ID" value="KAB1079449.1"/>
    <property type="molecule type" value="Genomic_DNA"/>
</dbReference>
<keyword evidence="3" id="KW-1185">Reference proteome</keyword>
<dbReference type="InterPro" id="IPR023631">
    <property type="entry name" value="Amidase_dom"/>
</dbReference>
<dbReference type="OrthoDB" id="9777859at2"/>
<dbReference type="NCBIfam" id="NF006169">
    <property type="entry name" value="PRK08310.1"/>
    <property type="match status" value="1"/>
</dbReference>
<dbReference type="Pfam" id="PF01425">
    <property type="entry name" value="Amidase"/>
    <property type="match status" value="2"/>
</dbReference>
<dbReference type="GO" id="GO:0004040">
    <property type="term" value="F:amidase activity"/>
    <property type="evidence" value="ECO:0007669"/>
    <property type="project" value="UniProtKB-EC"/>
</dbReference>
<name>A0A6L3SZ84_9HYPH</name>
<dbReference type="PANTHER" id="PTHR46310">
    <property type="entry name" value="AMIDASE 1"/>
    <property type="match status" value="1"/>
</dbReference>
<dbReference type="PROSITE" id="PS00571">
    <property type="entry name" value="AMIDASES"/>
    <property type="match status" value="1"/>
</dbReference>
<dbReference type="SUPFAM" id="SSF75304">
    <property type="entry name" value="Amidase signature (AS) enzymes"/>
    <property type="match status" value="1"/>
</dbReference>
<dbReference type="PANTHER" id="PTHR46310:SF7">
    <property type="entry name" value="AMIDASE 1"/>
    <property type="match status" value="1"/>
</dbReference>